<feature type="transmembrane region" description="Helical" evidence="1">
    <location>
        <begin position="109"/>
        <end position="126"/>
    </location>
</feature>
<name>A0A0U0YEN8_9MYCO</name>
<gene>
    <name evidence="2" type="ORF">ERS075579_02102</name>
</gene>
<evidence type="ECO:0000313" key="2">
    <source>
        <dbReference type="EMBL" id="CPV49339.1"/>
    </source>
</evidence>
<accession>A0A0U0YEN8</accession>
<organism evidence="2 3">
    <name type="scientific">Mycobacteroides abscessus</name>
    <dbReference type="NCBI Taxonomy" id="36809"/>
    <lineage>
        <taxon>Bacteria</taxon>
        <taxon>Bacillati</taxon>
        <taxon>Actinomycetota</taxon>
        <taxon>Actinomycetes</taxon>
        <taxon>Mycobacteriales</taxon>
        <taxon>Mycobacteriaceae</taxon>
        <taxon>Mycobacteroides</taxon>
    </lineage>
</organism>
<keyword evidence="1" id="KW-1133">Transmembrane helix</keyword>
<reference evidence="2 3" key="1">
    <citation type="submission" date="2015-03" db="EMBL/GenBank/DDBJ databases">
        <authorList>
            <person name="Murphy D."/>
        </authorList>
    </citation>
    <scope>NUCLEOTIDE SEQUENCE [LARGE SCALE GENOMIC DNA]</scope>
    <source>
        <strain evidence="2 3">PAP088</strain>
    </source>
</reference>
<feature type="transmembrane region" description="Helical" evidence="1">
    <location>
        <begin position="195"/>
        <end position="216"/>
    </location>
</feature>
<proteinExistence type="predicted"/>
<keyword evidence="1" id="KW-0812">Transmembrane</keyword>
<protein>
    <recommendedName>
        <fullName evidence="4">Transmembrane protein</fullName>
    </recommendedName>
</protein>
<evidence type="ECO:0000256" key="1">
    <source>
        <dbReference type="SAM" id="Phobius"/>
    </source>
</evidence>
<sequence length="230" mass="25276">MIPSFARYPHRVPEQPAENQKASARVVLRHALISAGPSLGTYYLLRSLGQPEIHALIAATVVSGIQVLVKVAQNRKFDVLSGFLMFNFGLSLIIALVTSDARMAQVSNTIPGILLSLFLIGSALVGKPLTELMIAKARPGRIDEIAAEHRWTGEDFTSYHRMHVQVTLWCGVISLLLSAISIVIIYSFSVDIAQAVNQIFSLVTTIGLIIGMIMFIRRYLRRVTYDSPAA</sequence>
<dbReference type="EMBL" id="CSWP01000003">
    <property type="protein sequence ID" value="CPV49339.1"/>
    <property type="molecule type" value="Genomic_DNA"/>
</dbReference>
<dbReference type="NCBIfam" id="NF041646">
    <property type="entry name" value="VC0807_fam"/>
    <property type="match status" value="1"/>
</dbReference>
<keyword evidence="1" id="KW-0472">Membrane</keyword>
<dbReference type="Proteomes" id="UP000045782">
    <property type="component" value="Unassembled WGS sequence"/>
</dbReference>
<feature type="transmembrane region" description="Helical" evidence="1">
    <location>
        <begin position="53"/>
        <end position="72"/>
    </location>
</feature>
<evidence type="ECO:0008006" key="4">
    <source>
        <dbReference type="Google" id="ProtNLM"/>
    </source>
</evidence>
<feature type="transmembrane region" description="Helical" evidence="1">
    <location>
        <begin position="79"/>
        <end position="97"/>
    </location>
</feature>
<feature type="transmembrane region" description="Helical" evidence="1">
    <location>
        <begin position="166"/>
        <end position="189"/>
    </location>
</feature>
<dbReference type="AlphaFoldDB" id="A0A0U0YEN8"/>
<evidence type="ECO:0000313" key="3">
    <source>
        <dbReference type="Proteomes" id="UP000045782"/>
    </source>
</evidence>